<feature type="compositionally biased region" description="Low complexity" evidence="1">
    <location>
        <begin position="31"/>
        <end position="45"/>
    </location>
</feature>
<name>A0ABQ3Q858_9ACTN</name>
<feature type="compositionally biased region" description="Polar residues" evidence="1">
    <location>
        <begin position="142"/>
        <end position="153"/>
    </location>
</feature>
<feature type="compositionally biased region" description="Basic and acidic residues" evidence="1">
    <location>
        <begin position="154"/>
        <end position="163"/>
    </location>
</feature>
<evidence type="ECO:0000256" key="1">
    <source>
        <dbReference type="SAM" id="MobiDB-lite"/>
    </source>
</evidence>
<organism evidence="2 3">
    <name type="scientific">Streptomyces daghestanicus</name>
    <dbReference type="NCBI Taxonomy" id="66885"/>
    <lineage>
        <taxon>Bacteria</taxon>
        <taxon>Bacillati</taxon>
        <taxon>Actinomycetota</taxon>
        <taxon>Actinomycetes</taxon>
        <taxon>Kitasatosporales</taxon>
        <taxon>Streptomycetaceae</taxon>
        <taxon>Streptomyces</taxon>
    </lineage>
</organism>
<accession>A0ABQ3Q858</accession>
<feature type="region of interest" description="Disordered" evidence="1">
    <location>
        <begin position="1"/>
        <end position="163"/>
    </location>
</feature>
<evidence type="ECO:0000313" key="2">
    <source>
        <dbReference type="EMBL" id="GHI33465.1"/>
    </source>
</evidence>
<feature type="compositionally biased region" description="Basic and acidic residues" evidence="1">
    <location>
        <begin position="73"/>
        <end position="82"/>
    </location>
</feature>
<keyword evidence="3" id="KW-1185">Reference proteome</keyword>
<protein>
    <submittedName>
        <fullName evidence="2">Uncharacterized protein</fullName>
    </submittedName>
</protein>
<feature type="compositionally biased region" description="Basic and acidic residues" evidence="1">
    <location>
        <begin position="1"/>
        <end position="10"/>
    </location>
</feature>
<dbReference type="Proteomes" id="UP001052655">
    <property type="component" value="Unassembled WGS sequence"/>
</dbReference>
<proteinExistence type="predicted"/>
<gene>
    <name evidence="2" type="ORF">Sdagh_51950</name>
</gene>
<reference evidence="2" key="1">
    <citation type="submission" date="2024-05" db="EMBL/GenBank/DDBJ databases">
        <title>Whole genome shotgun sequence of Streptomyces daghestanicus NBRC 12762.</title>
        <authorList>
            <person name="Komaki H."/>
            <person name="Tamura T."/>
        </authorList>
    </citation>
    <scope>NUCLEOTIDE SEQUENCE</scope>
    <source>
        <strain evidence="2">NBRC 12762</strain>
    </source>
</reference>
<comment type="caution">
    <text evidence="2">The sequence shown here is derived from an EMBL/GenBank/DDBJ whole genome shotgun (WGS) entry which is preliminary data.</text>
</comment>
<dbReference type="EMBL" id="BNDX01000014">
    <property type="protein sequence ID" value="GHI33465.1"/>
    <property type="molecule type" value="Genomic_DNA"/>
</dbReference>
<sequence>MNHPTVRERSSPSPNGTRPCPSTSTTNTDEPPATSHPATAPTRPANNTSSTPAWNAAGTPPSNPAVTPTGTRTDTRRTDDSTSRTGSSTNPPRTRPAPSHNPLHAANSPNRPALPACAANPRAQCRNDVTTGSNPAPRPADNSPNADARSPNTTRHETPSTTR</sequence>
<evidence type="ECO:0000313" key="3">
    <source>
        <dbReference type="Proteomes" id="UP001052655"/>
    </source>
</evidence>
<feature type="compositionally biased region" description="Polar residues" evidence="1">
    <location>
        <begin position="11"/>
        <end position="29"/>
    </location>
</feature>